<reference evidence="1" key="1">
    <citation type="submission" date="2023-08" db="EMBL/GenBank/DDBJ databases">
        <authorList>
            <person name="Chen Y."/>
            <person name="Shah S."/>
            <person name="Dougan E. K."/>
            <person name="Thang M."/>
            <person name="Chan C."/>
        </authorList>
    </citation>
    <scope>NUCLEOTIDE SEQUENCE</scope>
</reference>
<dbReference type="Proteomes" id="UP001178507">
    <property type="component" value="Unassembled WGS sequence"/>
</dbReference>
<dbReference type="EMBL" id="CAUJNA010003361">
    <property type="protein sequence ID" value="CAJ1400123.1"/>
    <property type="molecule type" value="Genomic_DNA"/>
</dbReference>
<dbReference type="CDD" id="cd00882">
    <property type="entry name" value="Ras_like_GTPase"/>
    <property type="match status" value="1"/>
</dbReference>
<keyword evidence="2" id="KW-1185">Reference proteome</keyword>
<evidence type="ECO:0000313" key="2">
    <source>
        <dbReference type="Proteomes" id="UP001178507"/>
    </source>
</evidence>
<name>A0AA36J7W4_9DINO</name>
<gene>
    <name evidence="1" type="ORF">EVOR1521_LOCUS23539</name>
</gene>
<dbReference type="SUPFAM" id="SSF52540">
    <property type="entry name" value="P-loop containing nucleoside triphosphate hydrolases"/>
    <property type="match status" value="1"/>
</dbReference>
<comment type="caution">
    <text evidence="1">The sequence shown here is derived from an EMBL/GenBank/DDBJ whole genome shotgun (WGS) entry which is preliminary data.</text>
</comment>
<dbReference type="InterPro" id="IPR027417">
    <property type="entry name" value="P-loop_NTPase"/>
</dbReference>
<accession>A0AA36J7W4</accession>
<proteinExistence type="predicted"/>
<dbReference type="Gene3D" id="3.40.50.300">
    <property type="entry name" value="P-loop containing nucleotide triphosphate hydrolases"/>
    <property type="match status" value="1"/>
</dbReference>
<sequence length="284" mass="31384">MADLELFSVTVLGGARCGKTSLVNAFVNHACPSVPQETEEPQLYYKTLSIPAPAELNKPPLSVLVEIEDTAAGRSADGAGIEDFLDVHRDGFEDEESTELLGGCRAPQVGMYRPLSRRRMGFLLLFDGSEASLAEALELHGRIKERNGDGPVVCLVANLLCEPSDPLAARRYAEEKGILFFELQGFDLKKVKQLFRAVLIAIYGRPKLWSLGKRRKRARQATEDIDQTEYDSEVEDEDLVREATQRAQEAQEVREAAKVEAGVPMMEVGSGHPGAVLGHFHERY</sequence>
<protein>
    <submittedName>
        <fullName evidence="1">Uncharacterized protein</fullName>
    </submittedName>
</protein>
<evidence type="ECO:0000313" key="1">
    <source>
        <dbReference type="EMBL" id="CAJ1400123.1"/>
    </source>
</evidence>
<organism evidence="1 2">
    <name type="scientific">Effrenium voratum</name>
    <dbReference type="NCBI Taxonomy" id="2562239"/>
    <lineage>
        <taxon>Eukaryota</taxon>
        <taxon>Sar</taxon>
        <taxon>Alveolata</taxon>
        <taxon>Dinophyceae</taxon>
        <taxon>Suessiales</taxon>
        <taxon>Symbiodiniaceae</taxon>
        <taxon>Effrenium</taxon>
    </lineage>
</organism>
<dbReference type="AlphaFoldDB" id="A0AA36J7W4"/>